<sequence>MHSILSRALRPLAVVVLAASATLAPAMAADATLKPFNADYVANYMGMEASARMSLAQAGAQWKYTLSIKSSLASLSQSTTFDEQGGQWRPLSGTDNASVIIKKVNKQATYDWAHGVATWTGDVKPDRAGPVKLQAGDLDAMLVNLAIARDVAAGKPLKYRMVDEGRAKDLVYTVSGKEQITFAGKAHQATKVSRTDGNKQTVLWVVDGLPAPARILQRKDGQDEMDLKLQAMH</sequence>
<evidence type="ECO:0000313" key="2">
    <source>
        <dbReference type="EMBL" id="BCT95994.1"/>
    </source>
</evidence>
<reference evidence="2 3" key="1">
    <citation type="submission" date="2021-03" db="EMBL/GenBank/DDBJ databases">
        <title>Complete Genome Sequences of Two Lysobacter Strains Isolated from Sea Water (Lysobacter caseinilyticus) and Soil (Lysobacter helvus) in South Korea.</title>
        <authorList>
            <person name="Watanabe Y."/>
            <person name="Arakawa K."/>
        </authorList>
    </citation>
    <scope>NUCLEOTIDE SEQUENCE [LARGE SCALE GENOMIC DNA]</scope>
    <source>
        <strain evidence="2 3">D10</strain>
    </source>
</reference>
<dbReference type="RefSeq" id="WP_213433793.1">
    <property type="nucleotide sequence ID" value="NZ_AP024546.1"/>
</dbReference>
<evidence type="ECO:0000313" key="3">
    <source>
        <dbReference type="Proteomes" id="UP000680514"/>
    </source>
</evidence>
<dbReference type="InterPro" id="IPR021457">
    <property type="entry name" value="DUF3108"/>
</dbReference>
<evidence type="ECO:0000256" key="1">
    <source>
        <dbReference type="SAM" id="SignalP"/>
    </source>
</evidence>
<keyword evidence="1" id="KW-0732">Signal</keyword>
<gene>
    <name evidence="2" type="ORF">LYSHEL_18650</name>
</gene>
<feature type="signal peptide" evidence="1">
    <location>
        <begin position="1"/>
        <end position="28"/>
    </location>
</feature>
<dbReference type="Proteomes" id="UP000680514">
    <property type="component" value="Chromosome"/>
</dbReference>
<accession>A0ABM7QEF0</accession>
<dbReference type="Pfam" id="PF11306">
    <property type="entry name" value="DUF3108"/>
    <property type="match status" value="1"/>
</dbReference>
<protein>
    <recommendedName>
        <fullName evidence="4">DUF3108 domain-containing protein</fullName>
    </recommendedName>
</protein>
<keyword evidence="3" id="KW-1185">Reference proteome</keyword>
<proteinExistence type="predicted"/>
<evidence type="ECO:0008006" key="4">
    <source>
        <dbReference type="Google" id="ProtNLM"/>
    </source>
</evidence>
<feature type="chain" id="PRO_5047125855" description="DUF3108 domain-containing protein" evidence="1">
    <location>
        <begin position="29"/>
        <end position="233"/>
    </location>
</feature>
<name>A0ABM7QEF0_9GAMM</name>
<organism evidence="2 3">
    <name type="scientific">Lysobacter helvus</name>
    <dbReference type="NCBI Taxonomy" id="2675059"/>
    <lineage>
        <taxon>Bacteria</taxon>
        <taxon>Pseudomonadati</taxon>
        <taxon>Pseudomonadota</taxon>
        <taxon>Gammaproteobacteria</taxon>
        <taxon>Lysobacterales</taxon>
        <taxon>Lysobacteraceae</taxon>
        <taxon>Lysobacter</taxon>
    </lineage>
</organism>
<dbReference type="EMBL" id="AP024546">
    <property type="protein sequence ID" value="BCT95994.1"/>
    <property type="molecule type" value="Genomic_DNA"/>
</dbReference>